<dbReference type="EMBL" id="JBJKFK010003685">
    <property type="protein sequence ID" value="KAL3309642.1"/>
    <property type="molecule type" value="Genomic_DNA"/>
</dbReference>
<sequence length="839" mass="97451">MNVKDDPLDSEQSKDRNDSTANHETKDEEEDKHLSSKNVDRTKQDESEKTLTNEKNVKVETSRSEQTSDQNDSETDHETEREEEESDVAIHRKVSEKHERMKQSQYCNRSGPEKYIRSHTDVEEQMDWEVNHQMENNSNESGRDEESNLGNETEINRDEEQEQSGSGSGQQNICRMEEQCENEQHEELYLSSYPLPIITFARLGDLPKSKSDIMNHILMDGKRNVFYNYNMKNGDETKLVQDGTIDIAWHHEKEASLPSSVVLNFHGDAIKYGRLFSWVCNNSNIVVIFVAKLEGLEPFLQNISNSATRCRFVVFPLEQPSRMRNVRVGEPNPNMRLVPAKKRNYDRICEDLSDILREEIGQLVSTRLRSLNEIDWINFSPSVISDRSDDPFSPQSQVQAYEYKNERKTMDQLLADQFLDSLWKEYNVNDPFAQEATQKLRRILEKQFDEAKKIAISHEGEAVDKDFLNQSFQIDLENSAFYLPNFKTDGTARGYYTEAYSKSIAILKEAVLKKMQGKGISFKGLNGRVDSIWEAILNENFVFNNLFNMEKRLLKRCQEEASNLGDDEDKKNKVFKKLFHKEKQTYMEEAQLTLDNYWEKTSVTNYLEEKLHLQFTSFKGQSTILNEYKDFDCHAPRPRPTFRYDVKNHFKAGVTSIKTMKGVVYWLSDAQKAKAIEKFVEQTESNNPSAIIEKVKPKMREIFENFCQGQSHLKTICKELTESLKKSANAELSELKQTLLRQILQSHPDLSTNVTKVKLIDKVLLSYIENNSNADLVFDFVMSFVKDPAHAIRGYIRKKIREQSKMLEDKLEIEKQAIERNIRRALKEAEIDVPSENMT</sequence>
<feature type="compositionally biased region" description="Basic and acidic residues" evidence="2">
    <location>
        <begin position="1"/>
        <end position="63"/>
    </location>
</feature>
<gene>
    <name evidence="4" type="ORF">Ciccas_011809</name>
</gene>
<dbReference type="Pfam" id="PF25496">
    <property type="entry name" value="URGCP"/>
    <property type="match status" value="1"/>
</dbReference>
<keyword evidence="5" id="KW-1185">Reference proteome</keyword>
<dbReference type="InterPro" id="IPR057365">
    <property type="entry name" value="URGCP"/>
</dbReference>
<evidence type="ECO:0000259" key="3">
    <source>
        <dbReference type="Pfam" id="PF25496"/>
    </source>
</evidence>
<organism evidence="4 5">
    <name type="scientific">Cichlidogyrus casuarinus</name>
    <dbReference type="NCBI Taxonomy" id="1844966"/>
    <lineage>
        <taxon>Eukaryota</taxon>
        <taxon>Metazoa</taxon>
        <taxon>Spiralia</taxon>
        <taxon>Lophotrochozoa</taxon>
        <taxon>Platyhelminthes</taxon>
        <taxon>Monogenea</taxon>
        <taxon>Monopisthocotylea</taxon>
        <taxon>Dactylogyridea</taxon>
        <taxon>Ancyrocephalidae</taxon>
        <taxon>Cichlidogyrus</taxon>
    </lineage>
</organism>
<name>A0ABD2PSD2_9PLAT</name>
<evidence type="ECO:0000313" key="4">
    <source>
        <dbReference type="EMBL" id="KAL3309642.1"/>
    </source>
</evidence>
<dbReference type="InterPro" id="IPR052986">
    <property type="entry name" value="VLIG_GTPase"/>
</dbReference>
<feature type="domain" description="Up-regulator of cell proliferation-like" evidence="3">
    <location>
        <begin position="175"/>
        <end position="361"/>
    </location>
</feature>
<evidence type="ECO:0000256" key="1">
    <source>
        <dbReference type="SAM" id="Coils"/>
    </source>
</evidence>
<comment type="caution">
    <text evidence="4">The sequence shown here is derived from an EMBL/GenBank/DDBJ whole genome shotgun (WGS) entry which is preliminary data.</text>
</comment>
<proteinExistence type="predicted"/>
<reference evidence="4 5" key="1">
    <citation type="submission" date="2024-11" db="EMBL/GenBank/DDBJ databases">
        <title>Adaptive evolution of stress response genes in parasites aligns with host niche diversity.</title>
        <authorList>
            <person name="Hahn C."/>
            <person name="Resl P."/>
        </authorList>
    </citation>
    <scope>NUCLEOTIDE SEQUENCE [LARGE SCALE GENOMIC DNA]</scope>
    <source>
        <strain evidence="4">EGGRZ-B1_66</strain>
        <tissue evidence="4">Body</tissue>
    </source>
</reference>
<accession>A0ABD2PSD2</accession>
<protein>
    <recommendedName>
        <fullName evidence="3">Up-regulator of cell proliferation-like domain-containing protein</fullName>
    </recommendedName>
</protein>
<feature type="region of interest" description="Disordered" evidence="2">
    <location>
        <begin position="1"/>
        <end position="115"/>
    </location>
</feature>
<evidence type="ECO:0000256" key="2">
    <source>
        <dbReference type="SAM" id="MobiDB-lite"/>
    </source>
</evidence>
<keyword evidence="1" id="KW-0175">Coiled coil</keyword>
<dbReference type="Proteomes" id="UP001626550">
    <property type="component" value="Unassembled WGS sequence"/>
</dbReference>
<feature type="coiled-coil region" evidence="1">
    <location>
        <begin position="797"/>
        <end position="828"/>
    </location>
</feature>
<evidence type="ECO:0000313" key="5">
    <source>
        <dbReference type="Proteomes" id="UP001626550"/>
    </source>
</evidence>
<dbReference type="PANTHER" id="PTHR14819:SF25">
    <property type="entry name" value="CHROMOSOME UNDETERMINED SCAFFOLD_52, WHOLE GENOME SHOTGUN SEQUENCE"/>
    <property type="match status" value="1"/>
</dbReference>
<dbReference type="PANTHER" id="PTHR14819">
    <property type="entry name" value="GTP-BINDING"/>
    <property type="match status" value="1"/>
</dbReference>
<dbReference type="AlphaFoldDB" id="A0ABD2PSD2"/>